<feature type="region of interest" description="Disordered" evidence="1">
    <location>
        <begin position="1"/>
        <end position="160"/>
    </location>
</feature>
<sequence length="313" mass="34295">MDGSPSHGPEKHTPPTPETAAAAATAEHAAGPLAEREAQAPAEDAPKQTTREGKKRRRRGSRSQKHKGKTPSPRRLHQSAGLSEPRVVQGSSSEHTHPGNSDDCRQSLMDAHREENTAPTERVINQENGHDEETSHTTHGHASKHRRKSRHEDRSPDTNAIDLSVMEARPGLRCPPHQFSEIVAALHRSAAHQETQKNAYHVYAASLLVAALIISIVVRSVDKDRSLKYCVVVSLFVLLCLYYAGFLTAYMLLSAQPQQRPSGRTVEQHYTQWAFKTRTSRQPESGNPPATTDVGGTTQEGAQLPPKAVSPIL</sequence>
<feature type="compositionally biased region" description="Basic residues" evidence="1">
    <location>
        <begin position="53"/>
        <end position="77"/>
    </location>
</feature>
<evidence type="ECO:0000313" key="3">
    <source>
        <dbReference type="EMBL" id="KAH7963930.1"/>
    </source>
</evidence>
<dbReference type="Proteomes" id="UP000821837">
    <property type="component" value="Chromosome 3"/>
</dbReference>
<comment type="caution">
    <text evidence="3">The sequence shown here is derived from an EMBL/GenBank/DDBJ whole genome shotgun (WGS) entry which is preliminary data.</text>
</comment>
<feature type="compositionally biased region" description="Basic and acidic residues" evidence="1">
    <location>
        <begin position="94"/>
        <end position="116"/>
    </location>
</feature>
<keyword evidence="2" id="KW-0812">Transmembrane</keyword>
<feature type="transmembrane region" description="Helical" evidence="2">
    <location>
        <begin position="200"/>
        <end position="218"/>
    </location>
</feature>
<reference evidence="3" key="1">
    <citation type="journal article" date="2020" name="Cell">
        <title>Large-Scale Comparative Analyses of Tick Genomes Elucidate Their Genetic Diversity and Vector Capacities.</title>
        <authorList>
            <consortium name="Tick Genome and Microbiome Consortium (TIGMIC)"/>
            <person name="Jia N."/>
            <person name="Wang J."/>
            <person name="Shi W."/>
            <person name="Du L."/>
            <person name="Sun Y."/>
            <person name="Zhan W."/>
            <person name="Jiang J.F."/>
            <person name="Wang Q."/>
            <person name="Zhang B."/>
            <person name="Ji P."/>
            <person name="Bell-Sakyi L."/>
            <person name="Cui X.M."/>
            <person name="Yuan T.T."/>
            <person name="Jiang B.G."/>
            <person name="Yang W.F."/>
            <person name="Lam T.T."/>
            <person name="Chang Q.C."/>
            <person name="Ding S.J."/>
            <person name="Wang X.J."/>
            <person name="Zhu J.G."/>
            <person name="Ruan X.D."/>
            <person name="Zhao L."/>
            <person name="Wei J.T."/>
            <person name="Ye R.Z."/>
            <person name="Que T.C."/>
            <person name="Du C.H."/>
            <person name="Zhou Y.H."/>
            <person name="Cheng J.X."/>
            <person name="Dai P.F."/>
            <person name="Guo W.B."/>
            <person name="Han X.H."/>
            <person name="Huang E.J."/>
            <person name="Li L.F."/>
            <person name="Wei W."/>
            <person name="Gao Y.C."/>
            <person name="Liu J.Z."/>
            <person name="Shao H.Z."/>
            <person name="Wang X."/>
            <person name="Wang C.C."/>
            <person name="Yang T.C."/>
            <person name="Huo Q.B."/>
            <person name="Li W."/>
            <person name="Chen H.Y."/>
            <person name="Chen S.E."/>
            <person name="Zhou L.G."/>
            <person name="Ni X.B."/>
            <person name="Tian J.H."/>
            <person name="Sheng Y."/>
            <person name="Liu T."/>
            <person name="Pan Y.S."/>
            <person name="Xia L.Y."/>
            <person name="Li J."/>
            <person name="Zhao F."/>
            <person name="Cao W.C."/>
        </authorList>
    </citation>
    <scope>NUCLEOTIDE SEQUENCE</scope>
    <source>
        <strain evidence="3">Rsan-2018</strain>
    </source>
</reference>
<reference evidence="3" key="2">
    <citation type="submission" date="2021-09" db="EMBL/GenBank/DDBJ databases">
        <authorList>
            <person name="Jia N."/>
            <person name="Wang J."/>
            <person name="Shi W."/>
            <person name="Du L."/>
            <person name="Sun Y."/>
            <person name="Zhan W."/>
            <person name="Jiang J."/>
            <person name="Wang Q."/>
            <person name="Zhang B."/>
            <person name="Ji P."/>
            <person name="Sakyi L.B."/>
            <person name="Cui X."/>
            <person name="Yuan T."/>
            <person name="Jiang B."/>
            <person name="Yang W."/>
            <person name="Lam T.T.-Y."/>
            <person name="Chang Q."/>
            <person name="Ding S."/>
            <person name="Wang X."/>
            <person name="Zhu J."/>
            <person name="Ruan X."/>
            <person name="Zhao L."/>
            <person name="Wei J."/>
            <person name="Que T."/>
            <person name="Du C."/>
            <person name="Cheng J."/>
            <person name="Dai P."/>
            <person name="Han X."/>
            <person name="Huang E."/>
            <person name="Gao Y."/>
            <person name="Liu J."/>
            <person name="Shao H."/>
            <person name="Ye R."/>
            <person name="Li L."/>
            <person name="Wei W."/>
            <person name="Wang X."/>
            <person name="Wang C."/>
            <person name="Huo Q."/>
            <person name="Li W."/>
            <person name="Guo W."/>
            <person name="Chen H."/>
            <person name="Chen S."/>
            <person name="Zhou L."/>
            <person name="Zhou L."/>
            <person name="Ni X."/>
            <person name="Tian J."/>
            <person name="Zhou Y."/>
            <person name="Sheng Y."/>
            <person name="Liu T."/>
            <person name="Pan Y."/>
            <person name="Xia L."/>
            <person name="Li J."/>
            <person name="Zhao F."/>
            <person name="Cao W."/>
        </authorList>
    </citation>
    <scope>NUCLEOTIDE SEQUENCE</scope>
    <source>
        <strain evidence="3">Rsan-2018</strain>
        <tissue evidence="3">Larvae</tissue>
    </source>
</reference>
<evidence type="ECO:0000256" key="1">
    <source>
        <dbReference type="SAM" id="MobiDB-lite"/>
    </source>
</evidence>
<proteinExistence type="predicted"/>
<dbReference type="AlphaFoldDB" id="A0A9D4T0L0"/>
<feature type="compositionally biased region" description="Polar residues" evidence="1">
    <location>
        <begin position="280"/>
        <end position="301"/>
    </location>
</feature>
<keyword evidence="2" id="KW-1133">Transmembrane helix</keyword>
<gene>
    <name evidence="3" type="ORF">HPB52_023803</name>
</gene>
<organism evidence="3 4">
    <name type="scientific">Rhipicephalus sanguineus</name>
    <name type="common">Brown dog tick</name>
    <name type="synonym">Ixodes sanguineus</name>
    <dbReference type="NCBI Taxonomy" id="34632"/>
    <lineage>
        <taxon>Eukaryota</taxon>
        <taxon>Metazoa</taxon>
        <taxon>Ecdysozoa</taxon>
        <taxon>Arthropoda</taxon>
        <taxon>Chelicerata</taxon>
        <taxon>Arachnida</taxon>
        <taxon>Acari</taxon>
        <taxon>Parasitiformes</taxon>
        <taxon>Ixodida</taxon>
        <taxon>Ixodoidea</taxon>
        <taxon>Ixodidae</taxon>
        <taxon>Rhipicephalinae</taxon>
        <taxon>Rhipicephalus</taxon>
        <taxon>Rhipicephalus</taxon>
    </lineage>
</organism>
<evidence type="ECO:0000256" key="2">
    <source>
        <dbReference type="SAM" id="Phobius"/>
    </source>
</evidence>
<keyword evidence="2" id="KW-0472">Membrane</keyword>
<dbReference type="EMBL" id="JABSTV010001249">
    <property type="protein sequence ID" value="KAH7963930.1"/>
    <property type="molecule type" value="Genomic_DNA"/>
</dbReference>
<protein>
    <submittedName>
        <fullName evidence="3">Uncharacterized protein</fullName>
    </submittedName>
</protein>
<accession>A0A9D4T0L0</accession>
<feature type="region of interest" description="Disordered" evidence="1">
    <location>
        <begin position="276"/>
        <end position="313"/>
    </location>
</feature>
<feature type="compositionally biased region" description="Low complexity" evidence="1">
    <location>
        <begin position="18"/>
        <end position="33"/>
    </location>
</feature>
<keyword evidence="4" id="KW-1185">Reference proteome</keyword>
<evidence type="ECO:0000313" key="4">
    <source>
        <dbReference type="Proteomes" id="UP000821837"/>
    </source>
</evidence>
<name>A0A9D4T0L0_RHISA</name>
<feature type="compositionally biased region" description="Basic and acidic residues" evidence="1">
    <location>
        <begin position="34"/>
        <end position="52"/>
    </location>
</feature>
<feature type="compositionally biased region" description="Polar residues" evidence="1">
    <location>
        <begin position="117"/>
        <end position="127"/>
    </location>
</feature>
<feature type="compositionally biased region" description="Basic residues" evidence="1">
    <location>
        <begin position="138"/>
        <end position="149"/>
    </location>
</feature>
<feature type="transmembrane region" description="Helical" evidence="2">
    <location>
        <begin position="230"/>
        <end position="253"/>
    </location>
</feature>